<evidence type="ECO:0000313" key="2">
    <source>
        <dbReference type="Proteomes" id="UP000823849"/>
    </source>
</evidence>
<comment type="caution">
    <text evidence="1">The sequence shown here is derived from an EMBL/GenBank/DDBJ whole genome shotgun (WGS) entry which is preliminary data.</text>
</comment>
<name>A0A9D2NCJ0_9FIRM</name>
<reference evidence="1" key="2">
    <citation type="submission" date="2021-04" db="EMBL/GenBank/DDBJ databases">
        <authorList>
            <person name="Gilroy R."/>
        </authorList>
    </citation>
    <scope>NUCLEOTIDE SEQUENCE</scope>
    <source>
        <strain evidence="1">CHK185-5351</strain>
    </source>
</reference>
<protein>
    <submittedName>
        <fullName evidence="1">Uncharacterized protein</fullName>
    </submittedName>
</protein>
<evidence type="ECO:0000313" key="1">
    <source>
        <dbReference type="EMBL" id="HJC16053.1"/>
    </source>
</evidence>
<gene>
    <name evidence="1" type="ORF">H9705_09610</name>
</gene>
<reference evidence="1" key="1">
    <citation type="journal article" date="2021" name="PeerJ">
        <title>Extensive microbial diversity within the chicken gut microbiome revealed by metagenomics and culture.</title>
        <authorList>
            <person name="Gilroy R."/>
            <person name="Ravi A."/>
            <person name="Getino M."/>
            <person name="Pursley I."/>
            <person name="Horton D.L."/>
            <person name="Alikhan N.F."/>
            <person name="Baker D."/>
            <person name="Gharbi K."/>
            <person name="Hall N."/>
            <person name="Watson M."/>
            <person name="Adriaenssens E.M."/>
            <person name="Foster-Nyarko E."/>
            <person name="Jarju S."/>
            <person name="Secka A."/>
            <person name="Antonio M."/>
            <person name="Oren A."/>
            <person name="Chaudhuri R.R."/>
            <person name="La Ragione R."/>
            <person name="Hildebrand F."/>
            <person name="Pallen M.J."/>
        </authorList>
    </citation>
    <scope>NUCLEOTIDE SEQUENCE</scope>
    <source>
        <strain evidence="1">CHK185-5351</strain>
    </source>
</reference>
<proteinExistence type="predicted"/>
<dbReference type="AlphaFoldDB" id="A0A9D2NCJ0"/>
<dbReference type="Proteomes" id="UP000823849">
    <property type="component" value="Unassembled WGS sequence"/>
</dbReference>
<organism evidence="1 2">
    <name type="scientific">Candidatus Fusicatenibacter intestinigallinarum</name>
    <dbReference type="NCBI Taxonomy" id="2838598"/>
    <lineage>
        <taxon>Bacteria</taxon>
        <taxon>Bacillati</taxon>
        <taxon>Bacillota</taxon>
        <taxon>Clostridia</taxon>
        <taxon>Lachnospirales</taxon>
        <taxon>Lachnospiraceae</taxon>
        <taxon>Fusicatenibacter</taxon>
    </lineage>
</organism>
<dbReference type="EMBL" id="DWWU01000039">
    <property type="protein sequence ID" value="HJC16053.1"/>
    <property type="molecule type" value="Genomic_DNA"/>
</dbReference>
<sequence>MKVDYSFYTGTYGGNRISQDDWQRISRKAEQRLDNFTFGRCSGDWEGETWCNQAKCAVCEMAEIMQAYEKRNGKTSENTDGYSVSYDTGKSLGSMLYDVVRVYLGNTGLLYTGVDAEC</sequence>
<accession>A0A9D2NCJ0</accession>